<feature type="chain" id="PRO_5005838592" description="Carboxypeptidase regulatory-like domain-containing protein" evidence="1">
    <location>
        <begin position="37"/>
        <end position="262"/>
    </location>
</feature>
<protein>
    <recommendedName>
        <fullName evidence="4">Carboxypeptidase regulatory-like domain-containing protein</fullName>
    </recommendedName>
</protein>
<comment type="caution">
    <text evidence="2">The sequence shown here is derived from an EMBL/GenBank/DDBJ whole genome shotgun (WGS) entry which is preliminary data.</text>
</comment>
<dbReference type="AlphaFoldDB" id="A0A0M9UCX3"/>
<evidence type="ECO:0000313" key="3">
    <source>
        <dbReference type="Proteomes" id="UP000037784"/>
    </source>
</evidence>
<keyword evidence="3" id="KW-1185">Reference proteome</keyword>
<dbReference type="EMBL" id="BBZA01000139">
    <property type="protein sequence ID" value="GAP63398.1"/>
    <property type="molecule type" value="Genomic_DNA"/>
</dbReference>
<reference evidence="3" key="2">
    <citation type="submission" date="2015-08" db="EMBL/GenBank/DDBJ databases">
        <title>Draft Genome Sequence of a Heterotrophic Facultative Anaerobic Bacterium Ardenticatena maritima Strain 110S.</title>
        <authorList>
            <person name="Kawaichi S."/>
            <person name="Yoshida T."/>
            <person name="Sako Y."/>
            <person name="Nakamura R."/>
        </authorList>
    </citation>
    <scope>NUCLEOTIDE SEQUENCE [LARGE SCALE GENOMIC DNA]</scope>
    <source>
        <strain evidence="3">110S</strain>
    </source>
</reference>
<evidence type="ECO:0000313" key="2">
    <source>
        <dbReference type="EMBL" id="GAP63398.1"/>
    </source>
</evidence>
<dbReference type="Proteomes" id="UP000037784">
    <property type="component" value="Unassembled WGS sequence"/>
</dbReference>
<dbReference type="Gene3D" id="2.60.40.1120">
    <property type="entry name" value="Carboxypeptidase-like, regulatory domain"/>
    <property type="match status" value="2"/>
</dbReference>
<name>A0A0M9UCX3_9CHLR</name>
<evidence type="ECO:0000256" key="1">
    <source>
        <dbReference type="SAM" id="SignalP"/>
    </source>
</evidence>
<gene>
    <name evidence="2" type="ORF">ARMA_1821</name>
</gene>
<proteinExistence type="predicted"/>
<feature type="signal peptide" evidence="1">
    <location>
        <begin position="1"/>
        <end position="36"/>
    </location>
</feature>
<evidence type="ECO:0008006" key="4">
    <source>
        <dbReference type="Google" id="ProtNLM"/>
    </source>
</evidence>
<dbReference type="GO" id="GO:0030246">
    <property type="term" value="F:carbohydrate binding"/>
    <property type="evidence" value="ECO:0007669"/>
    <property type="project" value="InterPro"/>
</dbReference>
<dbReference type="SUPFAM" id="SSF49452">
    <property type="entry name" value="Starch-binding domain-like"/>
    <property type="match status" value="2"/>
</dbReference>
<keyword evidence="1" id="KW-0732">Signal</keyword>
<accession>A0A0M9UCX3</accession>
<organism evidence="2 3">
    <name type="scientific">Ardenticatena maritima</name>
    <dbReference type="NCBI Taxonomy" id="872965"/>
    <lineage>
        <taxon>Bacteria</taxon>
        <taxon>Bacillati</taxon>
        <taxon>Chloroflexota</taxon>
        <taxon>Ardenticatenia</taxon>
        <taxon>Ardenticatenales</taxon>
        <taxon>Ardenticatenaceae</taxon>
        <taxon>Ardenticatena</taxon>
    </lineage>
</organism>
<sequence length="262" mass="27802">MKQGGGTMKATWLKKGALFALLLVGLLVFTQTPAAAQGPQIAPPRDEGARGRTPSLATSDVQMRLFRFLGTGRVSGTVAYEDGTPLVGANVVLRHIFAGAALHARTNENGAFTIERVPAGTYTLQIRPGKQTDYAPAFYDGLIEVGFGESVEGLNIVVDDGARISGTVLFDNGDPVPRVMVVAVETGLGVVRHTRVNEDGTYTLERLPDGEYLVFITAASRRAHGVLFYDGTPSPAEATPIVVSGNDVEGIDFTVPRPVHTP</sequence>
<dbReference type="InterPro" id="IPR013784">
    <property type="entry name" value="Carb-bd-like_fold"/>
</dbReference>
<dbReference type="InParanoid" id="A0A0M9UCX3"/>
<reference evidence="2 3" key="1">
    <citation type="journal article" date="2015" name="Genome Announc.">
        <title>Draft Genome Sequence of a Heterotrophic Facultative Anaerobic Thermophilic Bacterium, Ardenticatena maritima Strain 110ST.</title>
        <authorList>
            <person name="Kawaichi S."/>
            <person name="Yoshida T."/>
            <person name="Sako Y."/>
            <person name="Nakamura R."/>
        </authorList>
    </citation>
    <scope>NUCLEOTIDE SEQUENCE [LARGE SCALE GENOMIC DNA]</scope>
    <source>
        <strain evidence="2 3">110S</strain>
    </source>
</reference>
<dbReference type="Pfam" id="PF13620">
    <property type="entry name" value="CarboxypepD_reg"/>
    <property type="match status" value="2"/>
</dbReference>